<dbReference type="STRING" id="1612308.SAMN05444581_106157"/>
<evidence type="ECO:0000256" key="9">
    <source>
        <dbReference type="ARBA" id="ARBA00022777"/>
    </source>
</evidence>
<evidence type="ECO:0000256" key="2">
    <source>
        <dbReference type="ARBA" id="ARBA00009670"/>
    </source>
</evidence>
<dbReference type="InterPro" id="IPR045308">
    <property type="entry name" value="UbiB_bact"/>
</dbReference>
<evidence type="ECO:0000313" key="15">
    <source>
        <dbReference type="EMBL" id="SFK34846.1"/>
    </source>
</evidence>
<proteinExistence type="inferred from homology"/>
<keyword evidence="8" id="KW-0547">Nucleotide-binding</keyword>
<dbReference type="PANTHER" id="PTHR10566:SF113">
    <property type="entry name" value="PROTEIN ACTIVITY OF BC1 COMPLEX KINASE 7, CHLOROPLASTIC"/>
    <property type="match status" value="1"/>
</dbReference>
<evidence type="ECO:0000256" key="4">
    <source>
        <dbReference type="ARBA" id="ARBA00022519"/>
    </source>
</evidence>
<feature type="transmembrane region" description="Helical" evidence="13">
    <location>
        <begin position="509"/>
        <end position="525"/>
    </location>
</feature>
<dbReference type="InterPro" id="IPR010232">
    <property type="entry name" value="UbiB"/>
</dbReference>
<keyword evidence="5" id="KW-0808">Transferase</keyword>
<dbReference type="AlphaFoldDB" id="A0A1I3YUG0"/>
<keyword evidence="10" id="KW-0067">ATP-binding</keyword>
<evidence type="ECO:0000256" key="10">
    <source>
        <dbReference type="ARBA" id="ARBA00022840"/>
    </source>
</evidence>
<dbReference type="OrthoDB" id="9795390at2"/>
<keyword evidence="3" id="KW-1003">Cell membrane</keyword>
<dbReference type="NCBIfam" id="TIGR01982">
    <property type="entry name" value="UbiB"/>
    <property type="match status" value="1"/>
</dbReference>
<dbReference type="Proteomes" id="UP000198755">
    <property type="component" value="Unassembled WGS sequence"/>
</dbReference>
<dbReference type="RefSeq" id="WP_091681196.1">
    <property type="nucleotide sequence ID" value="NZ_FOSN01000006.1"/>
</dbReference>
<evidence type="ECO:0000256" key="6">
    <source>
        <dbReference type="ARBA" id="ARBA00022688"/>
    </source>
</evidence>
<keyword evidence="7 13" id="KW-0812">Transmembrane</keyword>
<dbReference type="InterPro" id="IPR011009">
    <property type="entry name" value="Kinase-like_dom_sf"/>
</dbReference>
<name>A0A1I3YUG0_9HYPH</name>
<evidence type="ECO:0000313" key="16">
    <source>
        <dbReference type="Proteomes" id="UP000198755"/>
    </source>
</evidence>
<feature type="domain" description="ABC1 atypical kinase-like" evidence="14">
    <location>
        <begin position="96"/>
        <end position="344"/>
    </location>
</feature>
<evidence type="ECO:0000256" key="3">
    <source>
        <dbReference type="ARBA" id="ARBA00022475"/>
    </source>
</evidence>
<evidence type="ECO:0000256" key="11">
    <source>
        <dbReference type="ARBA" id="ARBA00022989"/>
    </source>
</evidence>
<keyword evidence="6" id="KW-0831">Ubiquinone biosynthesis</keyword>
<keyword evidence="4" id="KW-0997">Cell inner membrane</keyword>
<gene>
    <name evidence="15" type="ORF">SAMN05444581_106157</name>
</gene>
<keyword evidence="12 13" id="KW-0472">Membrane</keyword>
<dbReference type="InterPro" id="IPR050154">
    <property type="entry name" value="UbiB_kinase"/>
</dbReference>
<evidence type="ECO:0000256" key="5">
    <source>
        <dbReference type="ARBA" id="ARBA00022679"/>
    </source>
</evidence>
<dbReference type="GO" id="GO:0006744">
    <property type="term" value="P:ubiquinone biosynthetic process"/>
    <property type="evidence" value="ECO:0007669"/>
    <property type="project" value="UniProtKB-UniPathway"/>
</dbReference>
<sequence>MRFSIGSLLRLGRAGYVLARAGVFSDVVPANLPPPARIPLALAKLIAKGGGKSGKRGLANLPGAINRLGPSYVKLGQFLATRPDVVGARVVEQLERLQDRMAPFPHDVAIATVEAAFGLPIDKIFIAFGEPVAAASIAQVHKARVKDLEGERDVAVKVLRPGVERRFRRDLNDMYFAARLAERWSDEARRLRPVEVVDTLARSVKMEMDFRLEAAAASEFRENAARDKDFRVPAIDWERTEKEVLTLEWIDGIPLSDIQALARKDYDLPRLGATVIQSFLRHAMRDGFFHADMHQGNLFVDADGKLTAVDFGIMGRLGFNERRFLAEILYGFITRDYRRVAEVHFEAGYVPRIHKVEDFAQAIRAIGEPIHSRTADQISMAKLLTLLFEITGLFDMKTRIELVLLQKTMVVVEGVGRTLDPKLDMWSTSEPVVRAWIEDNLGPLGKLQDAGRAAATLSRFAANLPVALVRAENLVAKLERMADDGLEVSEASIKMLGEANARQSRFGDLALWIIALIGLLLLWRVK</sequence>
<dbReference type="Pfam" id="PF03109">
    <property type="entry name" value="ABC1"/>
    <property type="match status" value="1"/>
</dbReference>
<keyword evidence="15" id="KW-0830">Ubiquinone</keyword>
<evidence type="ECO:0000256" key="7">
    <source>
        <dbReference type="ARBA" id="ARBA00022692"/>
    </source>
</evidence>
<dbReference type="PANTHER" id="PTHR10566">
    <property type="entry name" value="CHAPERONE-ACTIVITY OF BC1 COMPLEX CABC1 -RELATED"/>
    <property type="match status" value="1"/>
</dbReference>
<reference evidence="15 16" key="1">
    <citation type="submission" date="2016-10" db="EMBL/GenBank/DDBJ databases">
        <authorList>
            <person name="de Groot N.N."/>
        </authorList>
    </citation>
    <scope>NUCLEOTIDE SEQUENCE [LARGE SCALE GENOMIC DNA]</scope>
    <source>
        <strain evidence="15 16">NE2</strain>
    </source>
</reference>
<dbReference type="EMBL" id="FOSN01000006">
    <property type="protein sequence ID" value="SFK34846.1"/>
    <property type="molecule type" value="Genomic_DNA"/>
</dbReference>
<keyword evidence="11 13" id="KW-1133">Transmembrane helix</keyword>
<evidence type="ECO:0000256" key="1">
    <source>
        <dbReference type="ARBA" id="ARBA00005020"/>
    </source>
</evidence>
<accession>A0A1I3YUG0</accession>
<evidence type="ECO:0000256" key="8">
    <source>
        <dbReference type="ARBA" id="ARBA00022741"/>
    </source>
</evidence>
<protein>
    <submittedName>
        <fullName evidence="15">Ubiquinone biosynthesis protein</fullName>
    </submittedName>
</protein>
<dbReference type="GO" id="GO:0005524">
    <property type="term" value="F:ATP binding"/>
    <property type="evidence" value="ECO:0007669"/>
    <property type="project" value="UniProtKB-KW"/>
</dbReference>
<comment type="similarity">
    <text evidence="2">Belongs to the protein kinase superfamily. ADCK protein kinase family.</text>
</comment>
<evidence type="ECO:0000256" key="12">
    <source>
        <dbReference type="ARBA" id="ARBA00023136"/>
    </source>
</evidence>
<keyword evidence="16" id="KW-1185">Reference proteome</keyword>
<evidence type="ECO:0000256" key="13">
    <source>
        <dbReference type="SAM" id="Phobius"/>
    </source>
</evidence>
<dbReference type="CDD" id="cd13972">
    <property type="entry name" value="UbiB"/>
    <property type="match status" value="1"/>
</dbReference>
<dbReference type="UniPathway" id="UPA00232"/>
<dbReference type="SUPFAM" id="SSF56112">
    <property type="entry name" value="Protein kinase-like (PK-like)"/>
    <property type="match status" value="1"/>
</dbReference>
<keyword evidence="9" id="KW-0418">Kinase</keyword>
<evidence type="ECO:0000259" key="14">
    <source>
        <dbReference type="Pfam" id="PF03109"/>
    </source>
</evidence>
<dbReference type="InterPro" id="IPR004147">
    <property type="entry name" value="ABC1_dom"/>
</dbReference>
<organism evidence="15 16">
    <name type="scientific">Methylocapsa palsarum</name>
    <dbReference type="NCBI Taxonomy" id="1612308"/>
    <lineage>
        <taxon>Bacteria</taxon>
        <taxon>Pseudomonadati</taxon>
        <taxon>Pseudomonadota</taxon>
        <taxon>Alphaproteobacteria</taxon>
        <taxon>Hyphomicrobiales</taxon>
        <taxon>Beijerinckiaceae</taxon>
        <taxon>Methylocapsa</taxon>
    </lineage>
</organism>
<comment type="pathway">
    <text evidence="1">Cofactor biosynthesis; ubiquinone biosynthesis [regulation].</text>
</comment>
<dbReference type="GO" id="GO:0016301">
    <property type="term" value="F:kinase activity"/>
    <property type="evidence" value="ECO:0007669"/>
    <property type="project" value="UniProtKB-KW"/>
</dbReference>